<evidence type="ECO:0000259" key="5">
    <source>
        <dbReference type="PROSITE" id="PS50887"/>
    </source>
</evidence>
<dbReference type="InterPro" id="IPR000160">
    <property type="entry name" value="GGDEF_dom"/>
</dbReference>
<evidence type="ECO:0000259" key="2">
    <source>
        <dbReference type="PROSITE" id="PS50112"/>
    </source>
</evidence>
<dbReference type="Pfam" id="PF13426">
    <property type="entry name" value="PAS_9"/>
    <property type="match status" value="1"/>
</dbReference>
<dbReference type="Proteomes" id="UP000607397">
    <property type="component" value="Unassembled WGS sequence"/>
</dbReference>
<dbReference type="SMART" id="SM00065">
    <property type="entry name" value="GAF"/>
    <property type="match status" value="1"/>
</dbReference>
<dbReference type="InterPro" id="IPR000700">
    <property type="entry name" value="PAS-assoc_C"/>
</dbReference>
<dbReference type="PANTHER" id="PTHR44757:SF2">
    <property type="entry name" value="BIOFILM ARCHITECTURE MAINTENANCE PROTEIN MBAA"/>
    <property type="match status" value="1"/>
</dbReference>
<dbReference type="PROSITE" id="PS51257">
    <property type="entry name" value="PROKAR_LIPOPROTEIN"/>
    <property type="match status" value="1"/>
</dbReference>
<dbReference type="InterPro" id="IPR052155">
    <property type="entry name" value="Biofilm_reg_signaling"/>
</dbReference>
<organism evidence="6 7">
    <name type="scientific">Petrachloros mirabilis ULC683</name>
    <dbReference type="NCBI Taxonomy" id="2781853"/>
    <lineage>
        <taxon>Bacteria</taxon>
        <taxon>Bacillati</taxon>
        <taxon>Cyanobacteriota</taxon>
        <taxon>Cyanophyceae</taxon>
        <taxon>Synechococcales</taxon>
        <taxon>Petrachlorosaceae</taxon>
        <taxon>Petrachloros</taxon>
        <taxon>Petrachloros mirabilis</taxon>
    </lineage>
</organism>
<protein>
    <submittedName>
        <fullName evidence="6">PAS domain S-box protein</fullName>
    </submittedName>
</protein>
<dbReference type="Pfam" id="PF01590">
    <property type="entry name" value="GAF"/>
    <property type="match status" value="1"/>
</dbReference>
<accession>A0A8K1ZY31</accession>
<dbReference type="InterPro" id="IPR013767">
    <property type="entry name" value="PAS_fold"/>
</dbReference>
<feature type="domain" description="PAS" evidence="2">
    <location>
        <begin position="130"/>
        <end position="201"/>
    </location>
</feature>
<proteinExistence type="predicted"/>
<evidence type="ECO:0000259" key="4">
    <source>
        <dbReference type="PROSITE" id="PS50883"/>
    </source>
</evidence>
<keyword evidence="7" id="KW-1185">Reference proteome</keyword>
<dbReference type="PROSITE" id="PS50883">
    <property type="entry name" value="EAL"/>
    <property type="match status" value="1"/>
</dbReference>
<dbReference type="CDD" id="cd01948">
    <property type="entry name" value="EAL"/>
    <property type="match status" value="1"/>
</dbReference>
<dbReference type="NCBIfam" id="TIGR00229">
    <property type="entry name" value="sensory_box"/>
    <property type="match status" value="4"/>
</dbReference>
<dbReference type="Pfam" id="PF00563">
    <property type="entry name" value="EAL"/>
    <property type="match status" value="1"/>
</dbReference>
<evidence type="ECO:0000313" key="6">
    <source>
        <dbReference type="EMBL" id="NCJ05957.1"/>
    </source>
</evidence>
<dbReference type="Gene3D" id="3.30.70.270">
    <property type="match status" value="1"/>
</dbReference>
<dbReference type="SMART" id="SM00086">
    <property type="entry name" value="PAC"/>
    <property type="match status" value="5"/>
</dbReference>
<dbReference type="InterPro" id="IPR035965">
    <property type="entry name" value="PAS-like_dom_sf"/>
</dbReference>
<dbReference type="SUPFAM" id="SSF55785">
    <property type="entry name" value="PYP-like sensor domain (PAS domain)"/>
    <property type="match status" value="4"/>
</dbReference>
<dbReference type="RefSeq" id="WP_161824437.1">
    <property type="nucleotide sequence ID" value="NZ_WVIC01000008.1"/>
</dbReference>
<dbReference type="InterPro" id="IPR043128">
    <property type="entry name" value="Rev_trsase/Diguanyl_cyclase"/>
</dbReference>
<dbReference type="PROSITE" id="PS50113">
    <property type="entry name" value="PAC"/>
    <property type="match status" value="3"/>
</dbReference>
<feature type="domain" description="EAL" evidence="4">
    <location>
        <begin position="984"/>
        <end position="1236"/>
    </location>
</feature>
<dbReference type="PANTHER" id="PTHR44757">
    <property type="entry name" value="DIGUANYLATE CYCLASE DGCP"/>
    <property type="match status" value="1"/>
</dbReference>
<dbReference type="InterPro" id="IPR029787">
    <property type="entry name" value="Nucleotide_cyclase"/>
</dbReference>
<dbReference type="EMBL" id="WVIC01000008">
    <property type="protein sequence ID" value="NCJ05957.1"/>
    <property type="molecule type" value="Genomic_DNA"/>
</dbReference>
<dbReference type="SUPFAM" id="SSF55781">
    <property type="entry name" value="GAF domain-like"/>
    <property type="match status" value="1"/>
</dbReference>
<dbReference type="InterPro" id="IPR029016">
    <property type="entry name" value="GAF-like_dom_sf"/>
</dbReference>
<evidence type="ECO:0000256" key="1">
    <source>
        <dbReference type="SAM" id="Coils"/>
    </source>
</evidence>
<dbReference type="PROSITE" id="PS50112">
    <property type="entry name" value="PAS"/>
    <property type="match status" value="3"/>
</dbReference>
<dbReference type="CDD" id="cd01949">
    <property type="entry name" value="GGDEF"/>
    <property type="match status" value="1"/>
</dbReference>
<dbReference type="InterPro" id="IPR001610">
    <property type="entry name" value="PAC"/>
</dbReference>
<evidence type="ECO:0000313" key="7">
    <source>
        <dbReference type="Proteomes" id="UP000607397"/>
    </source>
</evidence>
<dbReference type="Gene3D" id="3.30.450.20">
    <property type="entry name" value="PAS domain"/>
    <property type="match status" value="4"/>
</dbReference>
<dbReference type="SUPFAM" id="SSF55073">
    <property type="entry name" value="Nucleotide cyclase"/>
    <property type="match status" value="1"/>
</dbReference>
<dbReference type="FunFam" id="3.20.20.450:FF:000001">
    <property type="entry name" value="Cyclic di-GMP phosphodiesterase yahA"/>
    <property type="match status" value="1"/>
</dbReference>
<name>A0A8K1ZY31_9CYAN</name>
<dbReference type="SMART" id="SM00052">
    <property type="entry name" value="EAL"/>
    <property type="match status" value="1"/>
</dbReference>
<evidence type="ECO:0000259" key="3">
    <source>
        <dbReference type="PROSITE" id="PS50113"/>
    </source>
</evidence>
<dbReference type="Pfam" id="PF00990">
    <property type="entry name" value="GGDEF"/>
    <property type="match status" value="1"/>
</dbReference>
<dbReference type="FunFam" id="3.30.70.270:FF:000001">
    <property type="entry name" value="Diguanylate cyclase domain protein"/>
    <property type="match status" value="1"/>
</dbReference>
<dbReference type="PROSITE" id="PS50887">
    <property type="entry name" value="GGDEF"/>
    <property type="match status" value="1"/>
</dbReference>
<dbReference type="Gene3D" id="3.30.450.40">
    <property type="match status" value="1"/>
</dbReference>
<feature type="domain" description="PAS" evidence="2">
    <location>
        <begin position="683"/>
        <end position="737"/>
    </location>
</feature>
<feature type="domain" description="PAC" evidence="3">
    <location>
        <begin position="757"/>
        <end position="809"/>
    </location>
</feature>
<comment type="caution">
    <text evidence="6">The sequence shown here is derived from an EMBL/GenBank/DDBJ whole genome shotgun (WGS) entry which is preliminary data.</text>
</comment>
<dbReference type="CDD" id="cd00130">
    <property type="entry name" value="PAS"/>
    <property type="match status" value="4"/>
</dbReference>
<dbReference type="SUPFAM" id="SSF141868">
    <property type="entry name" value="EAL domain-like"/>
    <property type="match status" value="1"/>
</dbReference>
<dbReference type="SMART" id="SM00267">
    <property type="entry name" value="GGDEF"/>
    <property type="match status" value="1"/>
</dbReference>
<feature type="coiled-coil region" evidence="1">
    <location>
        <begin position="666"/>
        <end position="693"/>
    </location>
</feature>
<dbReference type="InterPro" id="IPR000014">
    <property type="entry name" value="PAS"/>
</dbReference>
<dbReference type="AlphaFoldDB" id="A0A8K1ZY31"/>
<sequence>MTVRRQMETDLQVTLSTLLAVTPLPTAVIACQGHKILLQNPGVARFLGCPEEAPPQVLDSEWFSDPHQALTFFAQLQTNQRAENQRIQFCQLNGNAVEALVSAQKFIYQAVPAVLMVWTDIPQQRQTPQLQALLETAVHHSGDAIEITDADVNIQYVNPAFEAITGYSASEAVGQTPASLLRNHEQDENFHLQLWKTLSSGQVWQGHLTSRHKDGTPLHQEVTFAPILNEAGVISNFVAVRRDITQSQQIASDGFKFVALVENSNDFIAMSKPTGEILYVNPAGCQMVGLENQSEALRKTIIDYLPETEVAAFCQNVLPKLQQEGRSEGEGKLRNFQTGLCIDVHRSCFIVRHPETHEILCLATIQRDITAQKQAERALRDSEARYRVRANQQAAVATLGQKALAGIDLPTLMQAATQQVSEVLGVKLCGIFELMPNGYALQLTAGVGWRHGLVGVACVGSQPQSQIGYALATQQPVIIEDFRVDKRFGGPPLLHNHCIVSGISVVIPGQANSYGVLGAYCQHQQQFNQDDIHFLQAMANVLAAAINRHQSEAQLRLMERVIAASSHGILITDANQPDNPITYVNPAFEAMTGYTQQEIVGHNCRFLQGQDTQQPALDVVRQALQRQEDCRVVLRNYRKDGSLFWNELHIAPVFDAEGYLTHFVGIQNDISQRKQAEEALRKSEEQFRVLFEQAPIGMALSTPDGHFLEVNPALCSAFGYSAAELMQRTFADLADPDAPNPDGMLMTQLLTNELSHFQVEKRYLSKTGQGVDTLLQVTLVRDERGLPLHVLSQVVDISDRKRLEEQLTHDAFHDSLTGLPNRLMFLDRLQQAIARVQQHPQRQFAILFLDIDRFKVINDSLGHVTGDQLLVEVAGRLQACLRPQDLVARLGGDEFTILLERVQDLKDATTVADRIQQALRAPFYLDHHEIFTTASIGIALNTDVMAQPAELLRNADTALYQAKENGRACYAFFSTEMHNKAVEQLLIETNLRWAVERNELQVHYQPIYSLQSGKIKGFEALVRWQHPQWGLISPAEFIPVAEETGLIAPIGEWVLWESCRQLRQWQQAHPELTLSMNVNLSSKQLAQPHLARYVERVLLQTGLGAESLKLEITESGIMANTELAAVRLQELKALGVALCVDDFGTGYSSLSRLHQFPLDTIKIDRSFVCTLDDKPENHAIVRAILTLAHSLDMTVVAEGIETAAQLTQLKALGCEYGQGYFFAKPLKAKAIQLLLT</sequence>
<reference evidence="6" key="1">
    <citation type="submission" date="2019-12" db="EMBL/GenBank/DDBJ databases">
        <title>High-Quality draft genome sequences of three cyanobacteria isolated from the limestone walls of the Old Cathedral of Coimbra.</title>
        <authorList>
            <person name="Tiago I."/>
            <person name="Soares F."/>
            <person name="Portugal A."/>
        </authorList>
    </citation>
    <scope>NUCLEOTIDE SEQUENCE [LARGE SCALE GENOMIC DNA]</scope>
    <source>
        <strain evidence="6">C</strain>
    </source>
</reference>
<feature type="domain" description="PAC" evidence="3">
    <location>
        <begin position="628"/>
        <end position="682"/>
    </location>
</feature>
<dbReference type="GO" id="GO:0006355">
    <property type="term" value="P:regulation of DNA-templated transcription"/>
    <property type="evidence" value="ECO:0007669"/>
    <property type="project" value="InterPro"/>
</dbReference>
<dbReference type="Pfam" id="PF00989">
    <property type="entry name" value="PAS"/>
    <property type="match status" value="3"/>
</dbReference>
<feature type="domain" description="PAC" evidence="3">
    <location>
        <begin position="202"/>
        <end position="256"/>
    </location>
</feature>
<feature type="domain" description="PAS" evidence="2">
    <location>
        <begin position="554"/>
        <end position="627"/>
    </location>
</feature>
<dbReference type="SMART" id="SM00091">
    <property type="entry name" value="PAS"/>
    <property type="match status" value="5"/>
</dbReference>
<keyword evidence="1" id="KW-0175">Coiled coil</keyword>
<feature type="domain" description="GGDEF" evidence="5">
    <location>
        <begin position="842"/>
        <end position="975"/>
    </location>
</feature>
<dbReference type="InterPro" id="IPR035919">
    <property type="entry name" value="EAL_sf"/>
</dbReference>
<dbReference type="InterPro" id="IPR003018">
    <property type="entry name" value="GAF"/>
</dbReference>
<dbReference type="InterPro" id="IPR001633">
    <property type="entry name" value="EAL_dom"/>
</dbReference>
<gene>
    <name evidence="6" type="ORF">GS597_05400</name>
</gene>
<dbReference type="NCBIfam" id="TIGR00254">
    <property type="entry name" value="GGDEF"/>
    <property type="match status" value="1"/>
</dbReference>
<dbReference type="Gene3D" id="3.20.20.450">
    <property type="entry name" value="EAL domain"/>
    <property type="match status" value="1"/>
</dbReference>